<evidence type="ECO:0000313" key="2">
    <source>
        <dbReference type="Proteomes" id="UP000064137"/>
    </source>
</evidence>
<dbReference type="KEGG" id="por:APT59_18920"/>
<name>A0A0U4VSJ6_9PSED</name>
<dbReference type="CDD" id="cd08152">
    <property type="entry name" value="y4iL_like"/>
    <property type="match status" value="1"/>
</dbReference>
<dbReference type="EMBL" id="CP013987">
    <property type="protein sequence ID" value="ALZ86171.1"/>
    <property type="molecule type" value="Genomic_DNA"/>
</dbReference>
<dbReference type="AlphaFoldDB" id="A0A0U4VSJ6"/>
<sequence>MTTPAAVHPLPFQPAFEQAPDDEAETVREMVAAMRNITETTYANGGHAIRSVHAKSHGLLTGQVTVLDGLPPAYAQGAFAVPGSYAAVLRFSTNPGDILADSVSTPRGLALKLIEVPGERLPGSEGQVTQDFVMQNAPAFTAPDPKTFLKTLKLLAKTTDRGEGLKKAASAVLRGAEKVVEAFGGESPTLKSLGGHPETHILGETFYTMVPFLYGPYFAKLSVVPAAPELTALTDAPVAVNGKPDGLREAVNAHFAHQGGVWEIRVQLGVDIEQTPIEDASVVWPEDLTPYVTVARLEVRPQPAWNEARSREVDDAMVFSPWHGLAAHRPLGGIMRSRQPAYEMSSQFRSERNGCPLHHPRGPVEL</sequence>
<dbReference type="GO" id="GO:0020037">
    <property type="term" value="F:heme binding"/>
    <property type="evidence" value="ECO:0007669"/>
    <property type="project" value="InterPro"/>
</dbReference>
<proteinExistence type="predicted"/>
<dbReference type="PANTHER" id="PTHR36195">
    <property type="entry name" value="DOMAIN PROTEIN, PUTATIVE (AFU_ORTHOLOGUE AFUA_5G01990)-RELATED-RELATED"/>
    <property type="match status" value="1"/>
</dbReference>
<protein>
    <submittedName>
        <fullName evidence="1">Catalase</fullName>
    </submittedName>
</protein>
<reference evidence="1 2" key="1">
    <citation type="submission" date="2016-01" db="EMBL/GenBank/DDBJ databases">
        <title>Annotation of Pseudomonas oryzihabitans USDA-ARS-USMARC-56511.</title>
        <authorList>
            <person name="Harhay G.P."/>
            <person name="Harhay D.M."/>
            <person name="Smith T.P.L."/>
            <person name="Bono J.L."/>
            <person name="Heaton M.P."/>
            <person name="Clawson M.L."/>
            <person name="Chitko-Mckown C.G."/>
            <person name="Capik S.F."/>
            <person name="DeDonder K.D."/>
            <person name="Apley M.D."/>
            <person name="Lubbers B.V."/>
            <person name="White B.J."/>
            <person name="Larson R.L."/>
        </authorList>
    </citation>
    <scope>NUCLEOTIDE SEQUENCE [LARGE SCALE GENOMIC DNA]</scope>
    <source>
        <strain evidence="1 2">USDA-ARS-USMARC-56511</strain>
    </source>
</reference>
<dbReference type="SUPFAM" id="SSF56634">
    <property type="entry name" value="Heme-dependent catalase-like"/>
    <property type="match status" value="1"/>
</dbReference>
<dbReference type="Gene3D" id="2.40.180.10">
    <property type="entry name" value="Catalase core domain"/>
    <property type="match status" value="1"/>
</dbReference>
<evidence type="ECO:0000313" key="1">
    <source>
        <dbReference type="EMBL" id="ALZ86171.1"/>
    </source>
</evidence>
<dbReference type="OrthoDB" id="336698at2"/>
<organism evidence="1 2">
    <name type="scientific">Pseudomonas oryzihabitans</name>
    <dbReference type="NCBI Taxonomy" id="47885"/>
    <lineage>
        <taxon>Bacteria</taxon>
        <taxon>Pseudomonadati</taxon>
        <taxon>Pseudomonadota</taxon>
        <taxon>Gammaproteobacteria</taxon>
        <taxon>Pseudomonadales</taxon>
        <taxon>Pseudomonadaceae</taxon>
        <taxon>Pseudomonas</taxon>
    </lineage>
</organism>
<dbReference type="PANTHER" id="PTHR36195:SF4">
    <property type="entry name" value="DOMAIN PROTEIN, PUTATIVE (AFU_ORTHOLOGUE AFUA_5G01990)-RELATED"/>
    <property type="match status" value="1"/>
</dbReference>
<dbReference type="Proteomes" id="UP000064137">
    <property type="component" value="Chromosome"/>
</dbReference>
<dbReference type="InterPro" id="IPR020835">
    <property type="entry name" value="Catalase_sf"/>
</dbReference>
<accession>A0A0U4VSJ6</accession>
<dbReference type="RefSeq" id="WP_059316277.1">
    <property type="nucleotide sequence ID" value="NZ_CP013987.1"/>
</dbReference>
<gene>
    <name evidence="1" type="ORF">APT59_18920</name>
</gene>